<evidence type="ECO:0000313" key="3">
    <source>
        <dbReference type="EMBL" id="TKJ43025.1"/>
    </source>
</evidence>
<gene>
    <name evidence="3" type="ORF">CEE36_05945</name>
</gene>
<dbReference type="GO" id="GO:0005829">
    <property type="term" value="C:cytosol"/>
    <property type="evidence" value="ECO:0007669"/>
    <property type="project" value="TreeGrafter"/>
</dbReference>
<dbReference type="SMART" id="SM00530">
    <property type="entry name" value="HTH_XRE"/>
    <property type="match status" value="1"/>
</dbReference>
<reference evidence="3 4" key="1">
    <citation type="submission" date="2017-06" db="EMBL/GenBank/DDBJ databases">
        <title>Novel microbial phyla capable of carbon fixation and sulfur reduction in deep-sea sediments.</title>
        <authorList>
            <person name="Huang J."/>
            <person name="Baker B."/>
            <person name="Wang Y."/>
        </authorList>
    </citation>
    <scope>NUCLEOTIDE SEQUENCE [LARGE SCALE GENOMIC DNA]</scope>
    <source>
        <strain evidence="3">B3_TA06</strain>
    </source>
</reference>
<dbReference type="AlphaFoldDB" id="A0A532V747"/>
<dbReference type="PROSITE" id="PS50943">
    <property type="entry name" value="HTH_CROC1"/>
    <property type="match status" value="1"/>
</dbReference>
<protein>
    <recommendedName>
        <fullName evidence="2">HTH cro/C1-type domain-containing protein</fullName>
    </recommendedName>
</protein>
<sequence length="117" mass="13369">MKVDDVALRRKVGQEIRRRRKALSWSQEKLADEAGITFKHVSKIERALSNPSLTTLYRIAAALKVTPNDLLGLSPSGETSHDPRILFEKLLDSLKGQPRLQMEFLKRLFDETARLLK</sequence>
<organism evidence="3 4">
    <name type="scientific">candidate division TA06 bacterium B3_TA06</name>
    <dbReference type="NCBI Taxonomy" id="2012487"/>
    <lineage>
        <taxon>Bacteria</taxon>
        <taxon>Bacteria division TA06</taxon>
    </lineage>
</organism>
<dbReference type="CDD" id="cd00093">
    <property type="entry name" value="HTH_XRE"/>
    <property type="match status" value="1"/>
</dbReference>
<proteinExistence type="predicted"/>
<evidence type="ECO:0000259" key="2">
    <source>
        <dbReference type="PROSITE" id="PS50943"/>
    </source>
</evidence>
<dbReference type="Gene3D" id="1.10.260.40">
    <property type="entry name" value="lambda repressor-like DNA-binding domains"/>
    <property type="match status" value="1"/>
</dbReference>
<dbReference type="GO" id="GO:0003700">
    <property type="term" value="F:DNA-binding transcription factor activity"/>
    <property type="evidence" value="ECO:0007669"/>
    <property type="project" value="TreeGrafter"/>
</dbReference>
<evidence type="ECO:0000313" key="4">
    <source>
        <dbReference type="Proteomes" id="UP000317778"/>
    </source>
</evidence>
<dbReference type="Pfam" id="PF01381">
    <property type="entry name" value="HTH_3"/>
    <property type="match status" value="1"/>
</dbReference>
<dbReference type="Proteomes" id="UP000317778">
    <property type="component" value="Unassembled WGS sequence"/>
</dbReference>
<feature type="domain" description="HTH cro/C1-type" evidence="2">
    <location>
        <begin position="16"/>
        <end position="70"/>
    </location>
</feature>
<dbReference type="InterPro" id="IPR001387">
    <property type="entry name" value="Cro/C1-type_HTH"/>
</dbReference>
<dbReference type="InterPro" id="IPR050807">
    <property type="entry name" value="TransReg_Diox_bact_type"/>
</dbReference>
<dbReference type="PANTHER" id="PTHR46797">
    <property type="entry name" value="HTH-TYPE TRANSCRIPTIONAL REGULATOR"/>
    <property type="match status" value="1"/>
</dbReference>
<dbReference type="PANTHER" id="PTHR46797:SF1">
    <property type="entry name" value="METHYLPHOSPHONATE SYNTHASE"/>
    <property type="match status" value="1"/>
</dbReference>
<dbReference type="SUPFAM" id="SSF47413">
    <property type="entry name" value="lambda repressor-like DNA-binding domains"/>
    <property type="match status" value="1"/>
</dbReference>
<evidence type="ECO:0000256" key="1">
    <source>
        <dbReference type="ARBA" id="ARBA00023125"/>
    </source>
</evidence>
<dbReference type="EMBL" id="NJBO01000007">
    <property type="protein sequence ID" value="TKJ43025.1"/>
    <property type="molecule type" value="Genomic_DNA"/>
</dbReference>
<name>A0A532V747_UNCT6</name>
<comment type="caution">
    <text evidence="3">The sequence shown here is derived from an EMBL/GenBank/DDBJ whole genome shotgun (WGS) entry which is preliminary data.</text>
</comment>
<dbReference type="InterPro" id="IPR010982">
    <property type="entry name" value="Lambda_DNA-bd_dom_sf"/>
</dbReference>
<dbReference type="GO" id="GO:0003677">
    <property type="term" value="F:DNA binding"/>
    <property type="evidence" value="ECO:0007669"/>
    <property type="project" value="UniProtKB-KW"/>
</dbReference>
<keyword evidence="1" id="KW-0238">DNA-binding</keyword>
<accession>A0A532V747</accession>